<accession>A0AA39HRA8</accession>
<sequence length="339" mass="39112">MMNMNPDFKARKNFLERVVSRVKKTLPLTILTKLGGPIGDFAKREKKRRKPKTVFVRVHSGEVVRVAYDGKRAEEGSTIFKTAREMSLSKPKTLEIYGAKGRDSTLDAQFKCDDELLRMARNASGLRLRNLDGIELIDKLPGAFKSVQIRNVRISSTQMTNFFDRLRTAKQLEHFSFQSKSPEEEVRDSLMALLAQTNWKSIRLSFKTCPPEFVETLVSWWDQSPPSQYQRKLIVKIPMQRKQEAVQCLKTYMSAKDVKRFDELLFKEPKEALSLNLSFIDGADFEDVALDSDNEIEPEEEEDGKEMFREDEVIFDMNHPSGKCARVKKVGTFMELEFC</sequence>
<gene>
    <name evidence="1" type="ORF">QR680_004556</name>
</gene>
<keyword evidence="2" id="KW-1185">Reference proteome</keyword>
<protein>
    <submittedName>
        <fullName evidence="1">Uncharacterized protein</fullName>
    </submittedName>
</protein>
<dbReference type="AlphaFoldDB" id="A0AA39HRA8"/>
<reference evidence="1" key="1">
    <citation type="submission" date="2023-06" db="EMBL/GenBank/DDBJ databases">
        <title>Genomic analysis of the entomopathogenic nematode Steinernema hermaphroditum.</title>
        <authorList>
            <person name="Schwarz E.M."/>
            <person name="Heppert J.K."/>
            <person name="Baniya A."/>
            <person name="Schwartz H.T."/>
            <person name="Tan C.-H."/>
            <person name="Antoshechkin I."/>
            <person name="Sternberg P.W."/>
            <person name="Goodrich-Blair H."/>
            <person name="Dillman A.R."/>
        </authorList>
    </citation>
    <scope>NUCLEOTIDE SEQUENCE</scope>
    <source>
        <strain evidence="1">PS9179</strain>
        <tissue evidence="1">Whole animal</tissue>
    </source>
</reference>
<evidence type="ECO:0000313" key="2">
    <source>
        <dbReference type="Proteomes" id="UP001175271"/>
    </source>
</evidence>
<organism evidence="1 2">
    <name type="scientific">Steinernema hermaphroditum</name>
    <dbReference type="NCBI Taxonomy" id="289476"/>
    <lineage>
        <taxon>Eukaryota</taxon>
        <taxon>Metazoa</taxon>
        <taxon>Ecdysozoa</taxon>
        <taxon>Nematoda</taxon>
        <taxon>Chromadorea</taxon>
        <taxon>Rhabditida</taxon>
        <taxon>Tylenchina</taxon>
        <taxon>Panagrolaimomorpha</taxon>
        <taxon>Strongyloidoidea</taxon>
        <taxon>Steinernematidae</taxon>
        <taxon>Steinernema</taxon>
    </lineage>
</organism>
<proteinExistence type="predicted"/>
<name>A0AA39HRA8_9BILA</name>
<dbReference type="EMBL" id="JAUCMV010000003">
    <property type="protein sequence ID" value="KAK0409467.1"/>
    <property type="molecule type" value="Genomic_DNA"/>
</dbReference>
<comment type="caution">
    <text evidence="1">The sequence shown here is derived from an EMBL/GenBank/DDBJ whole genome shotgun (WGS) entry which is preliminary data.</text>
</comment>
<dbReference type="Proteomes" id="UP001175271">
    <property type="component" value="Unassembled WGS sequence"/>
</dbReference>
<evidence type="ECO:0000313" key="1">
    <source>
        <dbReference type="EMBL" id="KAK0409467.1"/>
    </source>
</evidence>